<dbReference type="OrthoDB" id="2549237at2759"/>
<evidence type="ECO:0000313" key="2">
    <source>
        <dbReference type="Proteomes" id="UP001152607"/>
    </source>
</evidence>
<gene>
    <name evidence="1" type="ORF">PDIGIT_LOCUS3178</name>
</gene>
<evidence type="ECO:0000313" key="1">
    <source>
        <dbReference type="EMBL" id="CAI6310052.1"/>
    </source>
</evidence>
<proteinExistence type="predicted"/>
<keyword evidence="2" id="KW-1185">Reference proteome</keyword>
<reference evidence="1" key="1">
    <citation type="submission" date="2023-01" db="EMBL/GenBank/DDBJ databases">
        <authorList>
            <person name="Van Ghelder C."/>
            <person name="Rancurel C."/>
        </authorList>
    </citation>
    <scope>NUCLEOTIDE SEQUENCE</scope>
    <source>
        <strain evidence="1">CNCM I-4278</strain>
    </source>
</reference>
<organism evidence="1 2">
    <name type="scientific">Periconia digitata</name>
    <dbReference type="NCBI Taxonomy" id="1303443"/>
    <lineage>
        <taxon>Eukaryota</taxon>
        <taxon>Fungi</taxon>
        <taxon>Dikarya</taxon>
        <taxon>Ascomycota</taxon>
        <taxon>Pezizomycotina</taxon>
        <taxon>Dothideomycetes</taxon>
        <taxon>Pleosporomycetidae</taxon>
        <taxon>Pleosporales</taxon>
        <taxon>Massarineae</taxon>
        <taxon>Periconiaceae</taxon>
        <taxon>Periconia</taxon>
    </lineage>
</organism>
<protein>
    <submittedName>
        <fullName evidence="1">Uncharacterized protein</fullName>
    </submittedName>
</protein>
<sequence>MCHISYDCYPLPNYISRDFSYLRVLRCDTTMRLELDSKKLRSSTPQGILEYFRNALEISSDEEVTDQLLHLIEIDSLSPRPFIHLWLKVSSSPGALWKCMQQRFSIITRITSIVRFGKRLQSSSWKVFWDGVGGVDGLVTLFSDFSEYEVRSACRAIAHSWRGGDVEVKSRCFKDLFHALQSPSPNQKILDERPLDKYYRTLLPACVEIEDKSTILSMGDREEKLFFRHNHIALKNRFLESIVGENPNRDEWLYPILSRYLLYTSSRWGPLEAMPFPLRILQAMATVKHPIFDYQTFMNSLAHPLLMRGIRQKASWALLQDIIVTSLSWIERHGHLDKLAWKCNSFVHLIAKCWYKKQDMFSQLFAKVIVDGNKDLSALSSRLGHIRSDLPFSLHYHQFRFGWQSLGYNADNPEHMREIFAQMRDYMVCSLDPEESSWLLNRLDAASLVETPSQSATQPRALPSRWCFTKSPKIDFDCGPDLLQVILLHRSGHQEAANELAQINIQERKKKAVSSSDSYFRGQHACAVLTFSKESGCLEIYMKEQIWARRFVRDPLVARQLWASTSRSEIAMLSGIPAKPFLTPELTVHDISRGVVSANRAIVDLFETVDMAKREPSYNAHAYSGIHCMPLNVILERMRRLPHLTEYCGFSDEQSRQGVESNTVTMLLSREEKLLAPVLSEKITRIGHKDPSILQFVDNWLKARDELWRTLRPVALPDFAELPRPFPQGLPIQVLIAPFTFRSAILETHMPFLASRVGEVIFADPQEAFQPFPVGDDEMMDRKVLVDHYHKALELYILMGSTTLEQKERAQRAWNYAIGPLSQARLSEAEAIRYWKNEFAQTKIDLKSPTVQPSVAEAWLVVPEVDNPCNIEEWGLHPPTKHIPSPTKVLKPLAYIDLVKMTSNTRLTSFPTIRSVSKTIIRVPGEQIKARGMLLLERIDQALREPSVMDGILLTSILFLDETGGTGERLLSKPFPGTNPATIRFPTLYLDGETLRDPLCTKEEAFSMLRRLIHYVPPSMIAKGANSALEQLNKTAANIDEHREWSSLLYRYLDLLKRSDRPALAAKLAIQYMKSSSDSSTWYWIALSHELLKRLSASDAQACILYFADAIFDKLEERTKIQAELLTGNNSRDSEVLDSSMKKQQQDPSPLLKVTTVKLLVNSLKDAAYVSTKCSLSVLTKVLAKFSHNDVQGAVVSSLLAMYGSKPLMAETDDNVLHALETVIPIATNLREREPISASEWKTAETTSTPPRLTAQLLSENDTPLLLSLLDFLKEKMGHVDSDKQKNYFTSIILPIHAGLKEQTERWIHIFMRQHGISGPYHIPYPPFNHDITQRIFRDASRHAPLSLLDDYVRYVHFNITPPEPIASLNKRLQPRKDKPLTPAAKFWLSHFGRGLNIVGTAITALITLLDKSYSHQPSAITPTHIQEQYVQLFVLTLDHDTEHLTYTRRFTDRLCSALDNPKSSFPASWGTRYKPILEAIIAHIEYARNSNNPSGSTSARILPTTFKLQMYMMRFAARYSDKLPIDRPASREEREAHCEAFAARVMRCTDAMPGTVYHEQFAQLQLVLKFLQGDDRFRVACYLGDIGWMMQVEWEIQDVLRVELAAGLARKVGEVESEELKNKVEWMIQSWKVCEREEIRALGMGAGKVNWGF</sequence>
<name>A0A9W4XM54_9PLEO</name>
<comment type="caution">
    <text evidence="1">The sequence shown here is derived from an EMBL/GenBank/DDBJ whole genome shotgun (WGS) entry which is preliminary data.</text>
</comment>
<dbReference type="Proteomes" id="UP001152607">
    <property type="component" value="Unassembled WGS sequence"/>
</dbReference>
<dbReference type="EMBL" id="CAOQHR010000002">
    <property type="protein sequence ID" value="CAI6310052.1"/>
    <property type="molecule type" value="Genomic_DNA"/>
</dbReference>
<accession>A0A9W4XM54</accession>